<keyword evidence="8" id="KW-1185">Reference proteome</keyword>
<feature type="region of interest" description="Disordered" evidence="5">
    <location>
        <begin position="15"/>
        <end position="34"/>
    </location>
</feature>
<dbReference type="EMBL" id="JAVRFE010000020">
    <property type="protein sequence ID" value="MDT0457388.1"/>
    <property type="molecule type" value="Genomic_DNA"/>
</dbReference>
<dbReference type="InterPro" id="IPR014284">
    <property type="entry name" value="RNA_pol_sigma-70_dom"/>
</dbReference>
<dbReference type="RefSeq" id="WP_311624533.1">
    <property type="nucleotide sequence ID" value="NZ_JAVRFE010000020.1"/>
</dbReference>
<evidence type="ECO:0000313" key="8">
    <source>
        <dbReference type="Proteomes" id="UP001180551"/>
    </source>
</evidence>
<dbReference type="Proteomes" id="UP001180551">
    <property type="component" value="Unassembled WGS sequence"/>
</dbReference>
<evidence type="ECO:0000259" key="6">
    <source>
        <dbReference type="PROSITE" id="PS00715"/>
    </source>
</evidence>
<gene>
    <name evidence="7" type="ORF">RM550_16860</name>
</gene>
<dbReference type="NCBIfam" id="TIGR02980">
    <property type="entry name" value="SigBFG"/>
    <property type="match status" value="1"/>
</dbReference>
<reference evidence="7" key="1">
    <citation type="submission" date="2024-05" db="EMBL/GenBank/DDBJ databases">
        <title>30 novel species of actinomycetes from the DSMZ collection.</title>
        <authorList>
            <person name="Nouioui I."/>
        </authorList>
    </citation>
    <scope>NUCLEOTIDE SEQUENCE</scope>
    <source>
        <strain evidence="7">DSM 41527</strain>
    </source>
</reference>
<protein>
    <submittedName>
        <fullName evidence="7">SigB/SigF/SigG family RNA polymerase sigma factor</fullName>
    </submittedName>
</protein>
<dbReference type="Gene3D" id="1.10.10.10">
    <property type="entry name" value="Winged helix-like DNA-binding domain superfamily/Winged helix DNA-binding domain"/>
    <property type="match status" value="2"/>
</dbReference>
<organism evidence="7 8">
    <name type="scientific">Streptomyces mooreae</name>
    <dbReference type="NCBI Taxonomy" id="3075523"/>
    <lineage>
        <taxon>Bacteria</taxon>
        <taxon>Bacillati</taxon>
        <taxon>Actinomycetota</taxon>
        <taxon>Actinomycetes</taxon>
        <taxon>Kitasatosporales</taxon>
        <taxon>Streptomycetaceae</taxon>
        <taxon>Streptomyces</taxon>
    </lineage>
</organism>
<dbReference type="PANTHER" id="PTHR30385">
    <property type="entry name" value="SIGMA FACTOR F FLAGELLAR"/>
    <property type="match status" value="1"/>
</dbReference>
<keyword evidence="1" id="KW-0805">Transcription regulation</keyword>
<dbReference type="PROSITE" id="PS00715">
    <property type="entry name" value="SIGMA70_1"/>
    <property type="match status" value="1"/>
</dbReference>
<evidence type="ECO:0000256" key="1">
    <source>
        <dbReference type="ARBA" id="ARBA00023015"/>
    </source>
</evidence>
<name>A0ABU2T8X6_9ACTN</name>
<dbReference type="PRINTS" id="PR00046">
    <property type="entry name" value="SIGMA70FCT"/>
</dbReference>
<evidence type="ECO:0000256" key="2">
    <source>
        <dbReference type="ARBA" id="ARBA00023082"/>
    </source>
</evidence>
<dbReference type="SUPFAM" id="SSF88659">
    <property type="entry name" value="Sigma3 and sigma4 domains of RNA polymerase sigma factors"/>
    <property type="match status" value="2"/>
</dbReference>
<evidence type="ECO:0000256" key="4">
    <source>
        <dbReference type="ARBA" id="ARBA00023163"/>
    </source>
</evidence>
<sequence>MNAVFEDVSDRELQGACDGLSPRAGETSTTLPPVEDARSVAPQDAKALSPLFFDRLGELEEGTPEYQYTRNTLIEMNLSLVRYVASRYRSHGDQLEDIVQVGTIGLIKAIDRFDRTRRTEFAAFAIPHILGEIKRFFRDTSWAVHVPRRLQELRADLTRATEELSTLLDREPTVKELAGHLQLTEEEVIEGITASNGYSAISLNVSCDGDAGPDGGGPSFADVLAAADPATEHVEDRCTLAALLKLLSDRDRLIIQLRFGQEMTQAQIGAVLGVSQMHVSRLLARIVKQLRKGMLSQR</sequence>
<dbReference type="Pfam" id="PF04545">
    <property type="entry name" value="Sigma70_r4"/>
    <property type="match status" value="1"/>
</dbReference>
<dbReference type="InterPro" id="IPR007627">
    <property type="entry name" value="RNA_pol_sigma70_r2"/>
</dbReference>
<dbReference type="Pfam" id="PF04542">
    <property type="entry name" value="Sigma70_r2"/>
    <property type="match status" value="1"/>
</dbReference>
<dbReference type="InterPro" id="IPR013325">
    <property type="entry name" value="RNA_pol_sigma_r2"/>
</dbReference>
<dbReference type="InterPro" id="IPR007624">
    <property type="entry name" value="RNA_pol_sigma70_r3"/>
</dbReference>
<dbReference type="InterPro" id="IPR036388">
    <property type="entry name" value="WH-like_DNA-bd_sf"/>
</dbReference>
<evidence type="ECO:0000256" key="5">
    <source>
        <dbReference type="SAM" id="MobiDB-lite"/>
    </source>
</evidence>
<feature type="domain" description="RNA polymerase sigma-70" evidence="6">
    <location>
        <begin position="97"/>
        <end position="110"/>
    </location>
</feature>
<keyword evidence="3" id="KW-0238">DNA-binding</keyword>
<dbReference type="CDD" id="cd06171">
    <property type="entry name" value="Sigma70_r4"/>
    <property type="match status" value="1"/>
</dbReference>
<dbReference type="InterPro" id="IPR013324">
    <property type="entry name" value="RNA_pol_sigma_r3/r4-like"/>
</dbReference>
<dbReference type="SUPFAM" id="SSF88946">
    <property type="entry name" value="Sigma2 domain of RNA polymerase sigma factors"/>
    <property type="match status" value="1"/>
</dbReference>
<dbReference type="PANTHER" id="PTHR30385:SF4">
    <property type="entry name" value="RNA POLYMERASE SIGMA-E FACTOR"/>
    <property type="match status" value="1"/>
</dbReference>
<dbReference type="InterPro" id="IPR014322">
    <property type="entry name" value="RNA_pol_sigma-B/F/G"/>
</dbReference>
<keyword evidence="2" id="KW-0731">Sigma factor</keyword>
<proteinExistence type="predicted"/>
<evidence type="ECO:0000313" key="7">
    <source>
        <dbReference type="EMBL" id="MDT0457388.1"/>
    </source>
</evidence>
<dbReference type="InterPro" id="IPR007630">
    <property type="entry name" value="RNA_pol_sigma70_r4"/>
</dbReference>
<dbReference type="Gene3D" id="1.20.120.1810">
    <property type="match status" value="1"/>
</dbReference>
<evidence type="ECO:0000256" key="3">
    <source>
        <dbReference type="ARBA" id="ARBA00023125"/>
    </source>
</evidence>
<dbReference type="InterPro" id="IPR000943">
    <property type="entry name" value="RNA_pol_sigma70"/>
</dbReference>
<keyword evidence="4" id="KW-0804">Transcription</keyword>
<dbReference type="Pfam" id="PF04539">
    <property type="entry name" value="Sigma70_r3"/>
    <property type="match status" value="1"/>
</dbReference>
<dbReference type="NCBIfam" id="TIGR02937">
    <property type="entry name" value="sigma70-ECF"/>
    <property type="match status" value="1"/>
</dbReference>
<accession>A0ABU2T8X6</accession>
<comment type="caution">
    <text evidence="7">The sequence shown here is derived from an EMBL/GenBank/DDBJ whole genome shotgun (WGS) entry which is preliminary data.</text>
</comment>